<organism evidence="2 3">
    <name type="scientific">Teichococcus vastitatis</name>
    <dbReference type="NCBI Taxonomy" id="2307076"/>
    <lineage>
        <taxon>Bacteria</taxon>
        <taxon>Pseudomonadati</taxon>
        <taxon>Pseudomonadota</taxon>
        <taxon>Alphaproteobacteria</taxon>
        <taxon>Acetobacterales</taxon>
        <taxon>Roseomonadaceae</taxon>
        <taxon>Roseomonas</taxon>
    </lineage>
</organism>
<comment type="caution">
    <text evidence="2">The sequence shown here is derived from an EMBL/GenBank/DDBJ whole genome shotgun (WGS) entry which is preliminary data.</text>
</comment>
<reference evidence="2 3" key="1">
    <citation type="submission" date="2022-03" db="EMBL/GenBank/DDBJ databases">
        <title>Complete genome analysis of Roseomonas KG 17.1 : a prolific producer of plant growth promoters.</title>
        <authorList>
            <person name="Saadouli I."/>
            <person name="Najjari A."/>
            <person name="Mosbah A."/>
            <person name="Ouzari H.I."/>
        </authorList>
    </citation>
    <scope>NUCLEOTIDE SEQUENCE [LARGE SCALE GENOMIC DNA]</scope>
    <source>
        <strain evidence="2 3">KG17-1</strain>
    </source>
</reference>
<feature type="non-terminal residue" evidence="2">
    <location>
        <position position="1"/>
    </location>
</feature>
<dbReference type="EMBL" id="JALBUU010000010">
    <property type="protein sequence ID" value="MCI0754835.1"/>
    <property type="molecule type" value="Genomic_DNA"/>
</dbReference>
<evidence type="ECO:0000313" key="2">
    <source>
        <dbReference type="EMBL" id="MCI0754835.1"/>
    </source>
</evidence>
<sequence>PQRYFTDLLIRLVNGWPNSRIDELMPWCWAKADEQTSSAAA</sequence>
<dbReference type="Proteomes" id="UP001201985">
    <property type="component" value="Unassembled WGS sequence"/>
</dbReference>
<dbReference type="RefSeq" id="WP_241793144.1">
    <property type="nucleotide sequence ID" value="NZ_JALBUU010000010.1"/>
</dbReference>
<evidence type="ECO:0000259" key="1">
    <source>
        <dbReference type="Pfam" id="PF13817"/>
    </source>
</evidence>
<dbReference type="Pfam" id="PF13817">
    <property type="entry name" value="DDE_Tnp_IS66_C"/>
    <property type="match status" value="1"/>
</dbReference>
<proteinExistence type="predicted"/>
<feature type="domain" description="Transposase IS66 C-terminal" evidence="1">
    <location>
        <begin position="1"/>
        <end position="27"/>
    </location>
</feature>
<protein>
    <submittedName>
        <fullName evidence="2">Transposase domain-containing protein</fullName>
    </submittedName>
</protein>
<name>A0ABS9W6A9_9PROT</name>
<dbReference type="InterPro" id="IPR039552">
    <property type="entry name" value="IS66_C"/>
</dbReference>
<accession>A0ABS9W6A9</accession>
<evidence type="ECO:0000313" key="3">
    <source>
        <dbReference type="Proteomes" id="UP001201985"/>
    </source>
</evidence>
<keyword evidence="3" id="KW-1185">Reference proteome</keyword>
<gene>
    <name evidence="2" type="ORF">MON41_13880</name>
</gene>